<evidence type="ECO:0000313" key="1">
    <source>
        <dbReference type="EMBL" id="CAB3252819.1"/>
    </source>
</evidence>
<dbReference type="Proteomes" id="UP000494256">
    <property type="component" value="Unassembled WGS sequence"/>
</dbReference>
<dbReference type="InterPro" id="IPR005312">
    <property type="entry name" value="DUF1759"/>
</dbReference>
<proteinExistence type="predicted"/>
<dbReference type="PANTHER" id="PTHR22954">
    <property type="entry name" value="RETROVIRAL PROTEASE-RELATED"/>
    <property type="match status" value="1"/>
</dbReference>
<comment type="caution">
    <text evidence="1">The sequence shown here is derived from an EMBL/GenBank/DDBJ whole genome shotgun (WGS) entry which is preliminary data.</text>
</comment>
<protein>
    <submittedName>
        <fullName evidence="1">Uncharacterized protein</fullName>
    </submittedName>
</protein>
<dbReference type="EMBL" id="CADEBD010000381">
    <property type="protein sequence ID" value="CAB3252819.1"/>
    <property type="molecule type" value="Genomic_DNA"/>
</dbReference>
<gene>
    <name evidence="1" type="ORF">APLA_LOCUS14130</name>
</gene>
<organism evidence="1 2">
    <name type="scientific">Arctia plantaginis</name>
    <name type="common">Wood tiger moth</name>
    <name type="synonym">Phalaena plantaginis</name>
    <dbReference type="NCBI Taxonomy" id="874455"/>
    <lineage>
        <taxon>Eukaryota</taxon>
        <taxon>Metazoa</taxon>
        <taxon>Ecdysozoa</taxon>
        <taxon>Arthropoda</taxon>
        <taxon>Hexapoda</taxon>
        <taxon>Insecta</taxon>
        <taxon>Pterygota</taxon>
        <taxon>Neoptera</taxon>
        <taxon>Endopterygota</taxon>
        <taxon>Lepidoptera</taxon>
        <taxon>Glossata</taxon>
        <taxon>Ditrysia</taxon>
        <taxon>Noctuoidea</taxon>
        <taxon>Erebidae</taxon>
        <taxon>Arctiinae</taxon>
        <taxon>Arctia</taxon>
    </lineage>
</organism>
<name>A0A8S1ARP3_ARCPL</name>
<dbReference type="OrthoDB" id="1667587at2759"/>
<sequence length="211" mass="24308">MLEEYWSSYAKHYDVIIQASPKVLAKFDALQEYEITENPNLDCRTLLMEALYSLRAEKENRECTKVVTMESTSTSRVKLPPINIPRFAGNYEDLIRFRNLFTALVNNDERLSNMEKCHYLRSSVCGNAEIAIKNLAVSGSNFERAWSILENRYDNKRIIENNVLNIFFNQKTLTTECARGLKELLDTTTVTLDDLQSLSIDIRVGMLLSFT</sequence>
<reference evidence="1 2" key="1">
    <citation type="submission" date="2020-04" db="EMBL/GenBank/DDBJ databases">
        <authorList>
            <person name="Wallbank WR R."/>
            <person name="Pardo Diaz C."/>
            <person name="Kozak K."/>
            <person name="Martin S."/>
            <person name="Jiggins C."/>
            <person name="Moest M."/>
            <person name="Warren A I."/>
            <person name="Byers J.R.P. K."/>
            <person name="Montejo-Kovacevich G."/>
            <person name="Yen C E."/>
        </authorList>
    </citation>
    <scope>NUCLEOTIDE SEQUENCE [LARGE SCALE GENOMIC DNA]</scope>
</reference>
<evidence type="ECO:0000313" key="2">
    <source>
        <dbReference type="Proteomes" id="UP000494256"/>
    </source>
</evidence>
<dbReference type="AlphaFoldDB" id="A0A8S1ARP3"/>
<dbReference type="Pfam" id="PF03564">
    <property type="entry name" value="DUF1759"/>
    <property type="match status" value="1"/>
</dbReference>
<dbReference type="PANTHER" id="PTHR22954:SF3">
    <property type="entry name" value="PROTEIN CBG08539"/>
    <property type="match status" value="1"/>
</dbReference>
<accession>A0A8S1ARP3</accession>